<dbReference type="PANTHER" id="PTHR48069:SF3">
    <property type="entry name" value="DIHYDROFOLATE REDUCTASE"/>
    <property type="match status" value="1"/>
</dbReference>
<dbReference type="GO" id="GO:0004146">
    <property type="term" value="F:dihydrofolate reductase activity"/>
    <property type="evidence" value="ECO:0007669"/>
    <property type="project" value="UniProtKB-EC"/>
</dbReference>
<accession>A0A645DTS3</accession>
<keyword evidence="5 7" id="KW-0560">Oxidoreductase</keyword>
<dbReference type="GO" id="GO:0006730">
    <property type="term" value="P:one-carbon metabolic process"/>
    <property type="evidence" value="ECO:0007669"/>
    <property type="project" value="UniProtKB-KW"/>
</dbReference>
<dbReference type="PROSITE" id="PS51330">
    <property type="entry name" value="DHFR_2"/>
    <property type="match status" value="1"/>
</dbReference>
<dbReference type="SUPFAM" id="SSF53597">
    <property type="entry name" value="Dihydrofolate reductase-like"/>
    <property type="match status" value="1"/>
</dbReference>
<reference evidence="7" key="1">
    <citation type="submission" date="2019-08" db="EMBL/GenBank/DDBJ databases">
        <authorList>
            <person name="Kucharzyk K."/>
            <person name="Murdoch R.W."/>
            <person name="Higgins S."/>
            <person name="Loffler F."/>
        </authorList>
    </citation>
    <scope>NUCLEOTIDE SEQUENCE</scope>
</reference>
<dbReference type="GO" id="GO:0046452">
    <property type="term" value="P:dihydrofolate metabolic process"/>
    <property type="evidence" value="ECO:0007669"/>
    <property type="project" value="TreeGrafter"/>
</dbReference>
<dbReference type="InterPro" id="IPR001796">
    <property type="entry name" value="DHFR_dom"/>
</dbReference>
<evidence type="ECO:0000256" key="2">
    <source>
        <dbReference type="ARBA" id="ARBA00012856"/>
    </source>
</evidence>
<dbReference type="Gene3D" id="3.40.430.10">
    <property type="entry name" value="Dihydrofolate Reductase, subunit A"/>
    <property type="match status" value="1"/>
</dbReference>
<dbReference type="InterPro" id="IPR012259">
    <property type="entry name" value="DHFR"/>
</dbReference>
<dbReference type="Pfam" id="PF00186">
    <property type="entry name" value="DHFR_1"/>
    <property type="match status" value="1"/>
</dbReference>
<keyword evidence="3" id="KW-0554">One-carbon metabolism</keyword>
<dbReference type="PIRSF" id="PIRSF000194">
    <property type="entry name" value="DHFR"/>
    <property type="match status" value="1"/>
</dbReference>
<dbReference type="GO" id="GO:0050661">
    <property type="term" value="F:NADP binding"/>
    <property type="evidence" value="ECO:0007669"/>
    <property type="project" value="InterPro"/>
</dbReference>
<name>A0A645DTS3_9ZZZZ</name>
<dbReference type="GO" id="GO:0005829">
    <property type="term" value="C:cytosol"/>
    <property type="evidence" value="ECO:0007669"/>
    <property type="project" value="TreeGrafter"/>
</dbReference>
<dbReference type="AlphaFoldDB" id="A0A645DTS3"/>
<dbReference type="GO" id="GO:0046654">
    <property type="term" value="P:tetrahydrofolate biosynthetic process"/>
    <property type="evidence" value="ECO:0007669"/>
    <property type="project" value="InterPro"/>
</dbReference>
<comment type="pathway">
    <text evidence="1">Cofactor biosynthesis; tetrahydrofolate biosynthesis; 5,6,7,8-tetrahydrofolate from 7,8-dihydrofolate: step 1/1.</text>
</comment>
<evidence type="ECO:0000259" key="6">
    <source>
        <dbReference type="PROSITE" id="PS51330"/>
    </source>
</evidence>
<comment type="caution">
    <text evidence="7">The sequence shown here is derived from an EMBL/GenBank/DDBJ whole genome shotgun (WGS) entry which is preliminary data.</text>
</comment>
<dbReference type="EC" id="1.5.1.3" evidence="2"/>
<evidence type="ECO:0000256" key="5">
    <source>
        <dbReference type="ARBA" id="ARBA00023002"/>
    </source>
</evidence>
<evidence type="ECO:0000256" key="3">
    <source>
        <dbReference type="ARBA" id="ARBA00022563"/>
    </source>
</evidence>
<protein>
    <recommendedName>
        <fullName evidence="2">dihydrofolate reductase</fullName>
        <ecNumber evidence="2">1.5.1.3</ecNumber>
    </recommendedName>
</protein>
<dbReference type="InterPro" id="IPR024072">
    <property type="entry name" value="DHFR-like_dom_sf"/>
</dbReference>
<organism evidence="7">
    <name type="scientific">bioreactor metagenome</name>
    <dbReference type="NCBI Taxonomy" id="1076179"/>
    <lineage>
        <taxon>unclassified sequences</taxon>
        <taxon>metagenomes</taxon>
        <taxon>ecological metagenomes</taxon>
    </lineage>
</organism>
<evidence type="ECO:0000256" key="1">
    <source>
        <dbReference type="ARBA" id="ARBA00004903"/>
    </source>
</evidence>
<sequence>MNAILSAAQDWAIGKDNQLLFHLKEDMRRFRVLTTGGTVIMGRRTLESLPCGKPLPNRRNIVVTHDLQFTWEGVEIAHCVDAALSMVDAAADDVWVIGGGSIYASMLSRCKKVFLTRVDAVVEGADTFFPNLDKLSCWKIATQSEPIVEDGVSYRFLEYHNRNL</sequence>
<dbReference type="GO" id="GO:0046655">
    <property type="term" value="P:folic acid metabolic process"/>
    <property type="evidence" value="ECO:0007669"/>
    <property type="project" value="TreeGrafter"/>
</dbReference>
<dbReference type="EMBL" id="VSSQ01039637">
    <property type="protein sequence ID" value="MPM92736.1"/>
    <property type="molecule type" value="Genomic_DNA"/>
</dbReference>
<feature type="domain" description="DHFR" evidence="6">
    <location>
        <begin position="1"/>
        <end position="161"/>
    </location>
</feature>
<dbReference type="PANTHER" id="PTHR48069">
    <property type="entry name" value="DIHYDROFOLATE REDUCTASE"/>
    <property type="match status" value="1"/>
</dbReference>
<dbReference type="PRINTS" id="PR00070">
    <property type="entry name" value="DHFR"/>
</dbReference>
<evidence type="ECO:0000256" key="4">
    <source>
        <dbReference type="ARBA" id="ARBA00022857"/>
    </source>
</evidence>
<gene>
    <name evidence="7" type="primary">dhfrIII_4</name>
    <name evidence="7" type="ORF">SDC9_139872</name>
</gene>
<evidence type="ECO:0000313" key="7">
    <source>
        <dbReference type="EMBL" id="MPM92736.1"/>
    </source>
</evidence>
<dbReference type="CDD" id="cd00209">
    <property type="entry name" value="DHFR"/>
    <property type="match status" value="1"/>
</dbReference>
<keyword evidence="4" id="KW-0521">NADP</keyword>
<proteinExistence type="predicted"/>